<dbReference type="EMBL" id="CAVNYO010000434">
    <property type="protein sequence ID" value="CAK5279072.1"/>
    <property type="molecule type" value="Genomic_DNA"/>
</dbReference>
<evidence type="ECO:0000313" key="3">
    <source>
        <dbReference type="EMBL" id="CAK5279072.1"/>
    </source>
</evidence>
<dbReference type="Proteomes" id="UP001295794">
    <property type="component" value="Unassembled WGS sequence"/>
</dbReference>
<feature type="region of interest" description="Disordered" evidence="1">
    <location>
        <begin position="413"/>
        <end position="437"/>
    </location>
</feature>
<protein>
    <recommendedName>
        <fullName evidence="2">BTB domain-containing protein</fullName>
    </recommendedName>
</protein>
<keyword evidence="4" id="KW-1185">Reference proteome</keyword>
<feature type="compositionally biased region" description="Acidic residues" evidence="1">
    <location>
        <begin position="418"/>
        <end position="433"/>
    </location>
</feature>
<dbReference type="InterPro" id="IPR000210">
    <property type="entry name" value="BTB/POZ_dom"/>
</dbReference>
<dbReference type="SUPFAM" id="SSF54695">
    <property type="entry name" value="POZ domain"/>
    <property type="match status" value="1"/>
</dbReference>
<evidence type="ECO:0000256" key="1">
    <source>
        <dbReference type="SAM" id="MobiDB-lite"/>
    </source>
</evidence>
<accession>A0AAD2Q6E1</accession>
<dbReference type="Gene3D" id="3.30.710.10">
    <property type="entry name" value="Potassium Channel Kv1.1, Chain A"/>
    <property type="match status" value="1"/>
</dbReference>
<dbReference type="InterPro" id="IPR011333">
    <property type="entry name" value="SKP1/BTB/POZ_sf"/>
</dbReference>
<comment type="caution">
    <text evidence="3">The sequence shown here is derived from an EMBL/GenBank/DDBJ whole genome shotgun (WGS) entry which is preliminary data.</text>
</comment>
<reference evidence="3" key="1">
    <citation type="submission" date="2023-11" db="EMBL/GenBank/DDBJ databases">
        <authorList>
            <person name="De Vega J J."/>
            <person name="De Vega J J."/>
        </authorList>
    </citation>
    <scope>NUCLEOTIDE SEQUENCE</scope>
</reference>
<feature type="domain" description="BTB" evidence="2">
    <location>
        <begin position="113"/>
        <end position="188"/>
    </location>
</feature>
<gene>
    <name evidence="3" type="ORF">MYCIT1_LOCUS28887</name>
</gene>
<organism evidence="3 4">
    <name type="scientific">Mycena citricolor</name>
    <dbReference type="NCBI Taxonomy" id="2018698"/>
    <lineage>
        <taxon>Eukaryota</taxon>
        <taxon>Fungi</taxon>
        <taxon>Dikarya</taxon>
        <taxon>Basidiomycota</taxon>
        <taxon>Agaricomycotina</taxon>
        <taxon>Agaricomycetes</taxon>
        <taxon>Agaricomycetidae</taxon>
        <taxon>Agaricales</taxon>
        <taxon>Marasmiineae</taxon>
        <taxon>Mycenaceae</taxon>
        <taxon>Mycena</taxon>
    </lineage>
</organism>
<evidence type="ECO:0000259" key="2">
    <source>
        <dbReference type="PROSITE" id="PS50097"/>
    </source>
</evidence>
<dbReference type="SMART" id="SM00225">
    <property type="entry name" value="BTB"/>
    <property type="match status" value="1"/>
</dbReference>
<feature type="region of interest" description="Disordered" evidence="1">
    <location>
        <begin position="244"/>
        <end position="263"/>
    </location>
</feature>
<proteinExistence type="predicted"/>
<evidence type="ECO:0000313" key="4">
    <source>
        <dbReference type="Proteomes" id="UP001295794"/>
    </source>
</evidence>
<dbReference type="AlphaFoldDB" id="A0AAD2Q6E1"/>
<dbReference type="PROSITE" id="PS50097">
    <property type="entry name" value="BTB"/>
    <property type="match status" value="1"/>
</dbReference>
<sequence>MRVQIESTWSICNASIYLNWYEMLRTDICSAVERLANEAPTRCAEPPEDLIRMKSFGSGALVSRLTQCSAQLFRDPLPPARILTPLSNAPQVDCRTMDLAATERVPSLWFLDGNIVISVRGVLFRVFRGILAAHSSVLAEMLAADAEEGTESKREMVDGCPVLVLDDSAADMMYFLKALFDYEFFAPYPAKTDFDAIHGVLRLGTKYRVEPLRRRALQHLSSVHPTSLLAWDALCATSPSASTSSLGSSTSASAAPAPAPRSPTTRAPALALALTDPYAAGPSFDFSHLELPIIALARAASAPWILPTAFLRALAVLSTSDILGGIDYTGVHVELERADKLLLLDARGMGEQVSDVLGFLWSPMAIPGCTGRSGSDGGTGMSACTADRMAVRAAAERWRADGLFPIAISTGPVPGTFAEDDEQDDKDMDQDPDDSGRAIWSEEDFTRLRVCSTCMAYMRADWTSRRERFWERLPAVWGLHKWEELERMRRESGC</sequence>
<name>A0AAD2Q6E1_9AGAR</name>